<dbReference type="Proteomes" id="UP001054846">
    <property type="component" value="Chromosome"/>
</dbReference>
<accession>A0ABY3PNT4</accession>
<dbReference type="InterPro" id="IPR027360">
    <property type="entry name" value="AbrB-like"/>
</dbReference>
<evidence type="ECO:0000313" key="2">
    <source>
        <dbReference type="Proteomes" id="UP001054846"/>
    </source>
</evidence>
<dbReference type="RefSeq" id="WP_230842502.1">
    <property type="nucleotide sequence ID" value="NZ_CP063845.1"/>
</dbReference>
<dbReference type="PANTHER" id="PTHR42182">
    <property type="entry name" value="SLL0359 PROTEIN"/>
    <property type="match status" value="1"/>
</dbReference>
<dbReference type="Pfam" id="PF14250">
    <property type="entry name" value="AbrB-like"/>
    <property type="match status" value="1"/>
</dbReference>
<dbReference type="PANTHER" id="PTHR42182:SF1">
    <property type="entry name" value="SLL0359 PROTEIN"/>
    <property type="match status" value="1"/>
</dbReference>
<name>A0ABY3PNT4_9CYAN</name>
<evidence type="ECO:0000313" key="1">
    <source>
        <dbReference type="EMBL" id="UFP95275.1"/>
    </source>
</evidence>
<organism evidence="1 2">
    <name type="scientific">Gloeobacter morelensis MG652769</name>
    <dbReference type="NCBI Taxonomy" id="2781736"/>
    <lineage>
        <taxon>Bacteria</taxon>
        <taxon>Bacillati</taxon>
        <taxon>Cyanobacteriota</taxon>
        <taxon>Cyanophyceae</taxon>
        <taxon>Gloeobacterales</taxon>
        <taxon>Gloeobacteraceae</taxon>
        <taxon>Gloeobacter</taxon>
        <taxon>Gloeobacter morelensis</taxon>
    </lineage>
</organism>
<proteinExistence type="predicted"/>
<protein>
    <submittedName>
        <fullName evidence="1">AbrB family transcriptional regulator</fullName>
    </submittedName>
</protein>
<dbReference type="EMBL" id="CP063845">
    <property type="protein sequence ID" value="UFP95275.1"/>
    <property type="molecule type" value="Genomic_DNA"/>
</dbReference>
<gene>
    <name evidence="1" type="ORF">ISF26_03220</name>
</gene>
<sequence length="139" mass="15134">MTPVSGKELLKLIKQNPGKSAKQLAEMAGYTTVTKTGQKRVKMLAFQSAVLEANNIAIKPEQEEVETVRGGRKASYRIQVQQNGNLLIGSAYTRQMGLIPGTEFEIQIGRKHIKLVQVGMPGSGEDYGEAAESKELMAV</sequence>
<keyword evidence="2" id="KW-1185">Reference proteome</keyword>
<reference evidence="1 2" key="1">
    <citation type="journal article" date="2021" name="Genome Biol. Evol.">
        <title>Complete Genome Sequencing of a Novel Gloeobacter Species from a Waterfall Cave in Mexico.</title>
        <authorList>
            <person name="Saw J.H."/>
            <person name="Cardona T."/>
            <person name="Montejano G."/>
        </authorList>
    </citation>
    <scope>NUCLEOTIDE SEQUENCE [LARGE SCALE GENOMIC DNA]</scope>
    <source>
        <strain evidence="1">MG652769</strain>
    </source>
</reference>